<protein>
    <recommendedName>
        <fullName evidence="1">Transcriptional regulator-like domain-containing protein</fullName>
    </recommendedName>
</protein>
<evidence type="ECO:0000313" key="2">
    <source>
        <dbReference type="EMBL" id="QRG09928.1"/>
    </source>
</evidence>
<keyword evidence="3" id="KW-1185">Reference proteome</keyword>
<feature type="domain" description="Transcriptional regulator-like" evidence="1">
    <location>
        <begin position="7"/>
        <end position="66"/>
    </location>
</feature>
<evidence type="ECO:0000259" key="1">
    <source>
        <dbReference type="Pfam" id="PF20109"/>
    </source>
</evidence>
<accession>A0A974PUA3</accession>
<dbReference type="InterPro" id="IPR045465">
    <property type="entry name" value="Trans_reg_dom"/>
</dbReference>
<organism evidence="2 3">
    <name type="scientific">Xanthobacter dioxanivorans</name>
    <dbReference type="NCBI Taxonomy" id="2528964"/>
    <lineage>
        <taxon>Bacteria</taxon>
        <taxon>Pseudomonadati</taxon>
        <taxon>Pseudomonadota</taxon>
        <taxon>Alphaproteobacteria</taxon>
        <taxon>Hyphomicrobiales</taxon>
        <taxon>Xanthobacteraceae</taxon>
        <taxon>Xanthobacter</taxon>
    </lineage>
</organism>
<dbReference type="Proteomes" id="UP000596427">
    <property type="component" value="Chromosome"/>
</dbReference>
<dbReference type="EMBL" id="CP063362">
    <property type="protein sequence ID" value="QRG09928.1"/>
    <property type="molecule type" value="Genomic_DNA"/>
</dbReference>
<reference evidence="2 3" key="1">
    <citation type="submission" date="2020-10" db="EMBL/GenBank/DDBJ databases">
        <title>Degradation of 1,4-Dioxane by Xanthobacter sp. YN2, via a Novel Group-2 Soluble Di-Iron Monooxygenase.</title>
        <authorList>
            <person name="Ma F."/>
            <person name="Wang Y."/>
            <person name="Yang J."/>
            <person name="Guo H."/>
            <person name="Su D."/>
            <person name="Yu L."/>
        </authorList>
    </citation>
    <scope>NUCLEOTIDE SEQUENCE [LARGE SCALE GENOMIC DNA]</scope>
    <source>
        <strain evidence="2 3">YN2</strain>
    </source>
</reference>
<sequence length="114" mass="13019">MKPDTSRWREDASYGYFDTLSVEGLAWECLRRDETYQDHYLSLVTAGSDADPLPREVEQRWGLRFRRAAISLRRGTERPVVAGCRSGHRASRPTARVSSGRAQRVVRRHGCAAR</sequence>
<dbReference type="AlphaFoldDB" id="A0A974PUA3"/>
<proteinExistence type="predicted"/>
<evidence type="ECO:0000313" key="3">
    <source>
        <dbReference type="Proteomes" id="UP000596427"/>
    </source>
</evidence>
<gene>
    <name evidence="2" type="ORF">EZH22_01475</name>
</gene>
<dbReference type="Pfam" id="PF20109">
    <property type="entry name" value="Trans_reg_dom"/>
    <property type="match status" value="1"/>
</dbReference>
<name>A0A974PUA3_9HYPH</name>
<dbReference type="RefSeq" id="WP_203196845.1">
    <property type="nucleotide sequence ID" value="NZ_CP063362.1"/>
</dbReference>
<dbReference type="KEGG" id="xdi:EZH22_01475"/>